<sequence>MQSRAASILCYPMHGQRKLLSEGYRTRDGHFIEWFGDLLPKDEGVAVLSRPEPRVVHPRSVARSGAANTLDFPSRTWRIPRLMDRRHWWVRSAGLYRATDEFPAGAPAVVWNPFVATAPIKSNPFLQQRDVVLDLLDDWTVHFAFDTIKDEVDDAYRKAFANATHITANAEGTAALARRYGRDDVILLPNGCDPDRFSSSSKAQGRTTVGYVGKIGERVDLELVIDTAKALPDVRFVFAGPVLDAHYSPALASISNIELLGDVHYDDVPALLQSFDVGWVPHRVGRGEVGGDVIKTYEYRAAGLPALSTPIVGAGERGLSGVVTLDRSRHAAWIADRVLLGPRIPREEAPIPPEATWRNKATRILRLLGLEHQD</sequence>
<evidence type="ECO:0000256" key="1">
    <source>
        <dbReference type="ARBA" id="ARBA00022679"/>
    </source>
</evidence>
<dbReference type="Pfam" id="PF13692">
    <property type="entry name" value="Glyco_trans_1_4"/>
    <property type="match status" value="1"/>
</dbReference>
<dbReference type="GO" id="GO:0009103">
    <property type="term" value="P:lipopolysaccharide biosynthetic process"/>
    <property type="evidence" value="ECO:0007669"/>
    <property type="project" value="TreeGrafter"/>
</dbReference>
<dbReference type="Gene3D" id="3.40.50.2000">
    <property type="entry name" value="Glycogen Phosphorylase B"/>
    <property type="match status" value="1"/>
</dbReference>
<gene>
    <name evidence="2" type="ORF">F6B40_10095</name>
</gene>
<dbReference type="SUPFAM" id="SSF53756">
    <property type="entry name" value="UDP-Glycosyltransferase/glycogen phosphorylase"/>
    <property type="match status" value="1"/>
</dbReference>
<keyword evidence="3" id="KW-1185">Reference proteome</keyword>
<evidence type="ECO:0000313" key="2">
    <source>
        <dbReference type="EMBL" id="KAA9132924.1"/>
    </source>
</evidence>
<dbReference type="GO" id="GO:0016757">
    <property type="term" value="F:glycosyltransferase activity"/>
    <property type="evidence" value="ECO:0007669"/>
    <property type="project" value="TreeGrafter"/>
</dbReference>
<keyword evidence="1 2" id="KW-0808">Transferase</keyword>
<dbReference type="PANTHER" id="PTHR46401:SF2">
    <property type="entry name" value="GLYCOSYLTRANSFERASE WBBK-RELATED"/>
    <property type="match status" value="1"/>
</dbReference>
<accession>A0A5N0TEP9</accession>
<evidence type="ECO:0000313" key="3">
    <source>
        <dbReference type="Proteomes" id="UP000326838"/>
    </source>
</evidence>
<protein>
    <submittedName>
        <fullName evidence="2">Glycosyltransferase family 1 protein</fullName>
    </submittedName>
</protein>
<dbReference type="EMBL" id="VYUY01000013">
    <property type="protein sequence ID" value="KAA9132924.1"/>
    <property type="molecule type" value="Genomic_DNA"/>
</dbReference>
<comment type="caution">
    <text evidence="2">The sequence shown here is derived from an EMBL/GenBank/DDBJ whole genome shotgun (WGS) entry which is preliminary data.</text>
</comment>
<organism evidence="2 3">
    <name type="scientific">Microbacterium caowuchunii</name>
    <dbReference type="NCBI Taxonomy" id="2614638"/>
    <lineage>
        <taxon>Bacteria</taxon>
        <taxon>Bacillati</taxon>
        <taxon>Actinomycetota</taxon>
        <taxon>Actinomycetes</taxon>
        <taxon>Micrococcales</taxon>
        <taxon>Microbacteriaceae</taxon>
        <taxon>Microbacterium</taxon>
    </lineage>
</organism>
<dbReference type="AlphaFoldDB" id="A0A5N0TEP9"/>
<dbReference type="Proteomes" id="UP000326838">
    <property type="component" value="Unassembled WGS sequence"/>
</dbReference>
<proteinExistence type="predicted"/>
<name>A0A5N0TEP9_9MICO</name>
<reference evidence="3" key="1">
    <citation type="submission" date="2019-09" db="EMBL/GenBank/DDBJ databases">
        <title>Mumia zhuanghuii sp. nov. isolated from the intestinal contents of plateau pika (Ochotona curzoniae) in the Qinghai-Tibet plateau of China.</title>
        <authorList>
            <person name="Tian Z."/>
        </authorList>
    </citation>
    <scope>NUCLEOTIDE SEQUENCE [LARGE SCALE GENOMIC DNA]</scope>
    <source>
        <strain evidence="3">L-033</strain>
    </source>
</reference>
<dbReference type="PANTHER" id="PTHR46401">
    <property type="entry name" value="GLYCOSYLTRANSFERASE WBBK-RELATED"/>
    <property type="match status" value="1"/>
</dbReference>